<feature type="transmembrane region" description="Helical" evidence="6">
    <location>
        <begin position="101"/>
        <end position="119"/>
    </location>
</feature>
<evidence type="ECO:0000259" key="7">
    <source>
        <dbReference type="PROSITE" id="PS50262"/>
    </source>
</evidence>
<proteinExistence type="inferred from homology"/>
<dbReference type="SUPFAM" id="SSF81321">
    <property type="entry name" value="Family A G protein-coupled receptor-like"/>
    <property type="match status" value="1"/>
</dbReference>
<evidence type="ECO:0000313" key="8">
    <source>
        <dbReference type="EMBL" id="VDI19967.1"/>
    </source>
</evidence>
<feature type="transmembrane region" description="Helical" evidence="6">
    <location>
        <begin position="334"/>
        <end position="357"/>
    </location>
</feature>
<dbReference type="Gene3D" id="1.20.1070.10">
    <property type="entry name" value="Rhodopsin 7-helix transmembrane proteins"/>
    <property type="match status" value="1"/>
</dbReference>
<keyword evidence="9" id="KW-1185">Reference proteome</keyword>
<keyword evidence="5" id="KW-0807">Transducer</keyword>
<dbReference type="InterPro" id="IPR017452">
    <property type="entry name" value="GPCR_Rhodpsn_7TM"/>
</dbReference>
<dbReference type="EMBL" id="UYJE01003520">
    <property type="protein sequence ID" value="VDI19967.1"/>
    <property type="molecule type" value="Genomic_DNA"/>
</dbReference>
<dbReference type="PANTHER" id="PTHR46641:SF25">
    <property type="entry name" value="CNMAMIDE RECEPTOR-RELATED"/>
    <property type="match status" value="1"/>
</dbReference>
<organism evidence="8 9">
    <name type="scientific">Mytilus galloprovincialis</name>
    <name type="common">Mediterranean mussel</name>
    <dbReference type="NCBI Taxonomy" id="29158"/>
    <lineage>
        <taxon>Eukaryota</taxon>
        <taxon>Metazoa</taxon>
        <taxon>Spiralia</taxon>
        <taxon>Lophotrochozoa</taxon>
        <taxon>Mollusca</taxon>
        <taxon>Bivalvia</taxon>
        <taxon>Autobranchia</taxon>
        <taxon>Pteriomorphia</taxon>
        <taxon>Mytilida</taxon>
        <taxon>Mytiloidea</taxon>
        <taxon>Mytilidae</taxon>
        <taxon>Mytilinae</taxon>
        <taxon>Mytilus</taxon>
    </lineage>
</organism>
<dbReference type="PANTHER" id="PTHR46641">
    <property type="entry name" value="FMRFAMIDE RECEPTOR-RELATED"/>
    <property type="match status" value="1"/>
</dbReference>
<evidence type="ECO:0000256" key="1">
    <source>
        <dbReference type="ARBA" id="ARBA00004370"/>
    </source>
</evidence>
<feature type="transmembrane region" description="Helical" evidence="6">
    <location>
        <begin position="291"/>
        <end position="314"/>
    </location>
</feature>
<evidence type="ECO:0000313" key="9">
    <source>
        <dbReference type="Proteomes" id="UP000596742"/>
    </source>
</evidence>
<evidence type="ECO:0000256" key="6">
    <source>
        <dbReference type="SAM" id="Phobius"/>
    </source>
</evidence>
<dbReference type="AlphaFoldDB" id="A0A8B6DJE2"/>
<keyword evidence="5" id="KW-0675">Receptor</keyword>
<dbReference type="PROSITE" id="PS00237">
    <property type="entry name" value="G_PROTEIN_RECEP_F1_1"/>
    <property type="match status" value="1"/>
</dbReference>
<gene>
    <name evidence="8" type="ORF">MGAL_10B039972</name>
</gene>
<keyword evidence="3 6" id="KW-1133">Transmembrane helix</keyword>
<evidence type="ECO:0000256" key="3">
    <source>
        <dbReference type="ARBA" id="ARBA00022989"/>
    </source>
</evidence>
<feature type="transmembrane region" description="Helical" evidence="6">
    <location>
        <begin position="23"/>
        <end position="46"/>
    </location>
</feature>
<dbReference type="InterPro" id="IPR052954">
    <property type="entry name" value="GPCR-Ligand_Int"/>
</dbReference>
<dbReference type="PROSITE" id="PS50262">
    <property type="entry name" value="G_PROTEIN_RECEP_F1_2"/>
    <property type="match status" value="1"/>
</dbReference>
<feature type="transmembrane region" description="Helical" evidence="6">
    <location>
        <begin position="185"/>
        <end position="209"/>
    </location>
</feature>
<evidence type="ECO:0000256" key="2">
    <source>
        <dbReference type="ARBA" id="ARBA00022692"/>
    </source>
</evidence>
<dbReference type="CDD" id="cd14978">
    <property type="entry name" value="7tmA_FMRFamide_R-like"/>
    <property type="match status" value="1"/>
</dbReference>
<accession>A0A8B6DJE2</accession>
<comment type="similarity">
    <text evidence="5">Belongs to the G-protein coupled receptor 1 family.</text>
</comment>
<dbReference type="GO" id="GO:0016020">
    <property type="term" value="C:membrane"/>
    <property type="evidence" value="ECO:0007669"/>
    <property type="project" value="UniProtKB-SubCell"/>
</dbReference>
<evidence type="ECO:0000256" key="5">
    <source>
        <dbReference type="RuleBase" id="RU000688"/>
    </source>
</evidence>
<name>A0A8B6DJE2_MYTGA</name>
<dbReference type="OrthoDB" id="9990906at2759"/>
<comment type="caution">
    <text evidence="8">The sequence shown here is derived from an EMBL/GenBank/DDBJ whole genome shotgun (WGS) entry which is preliminary data.</text>
</comment>
<keyword evidence="2 5" id="KW-0812">Transmembrane</keyword>
<dbReference type="Pfam" id="PF00001">
    <property type="entry name" value="7tm_1"/>
    <property type="match status" value="1"/>
</dbReference>
<comment type="subcellular location">
    <subcellularLocation>
        <location evidence="1">Membrane</location>
    </subcellularLocation>
</comment>
<feature type="transmembrane region" description="Helical" evidence="6">
    <location>
        <begin position="139"/>
        <end position="165"/>
    </location>
</feature>
<reference evidence="8" key="1">
    <citation type="submission" date="2018-11" db="EMBL/GenBank/DDBJ databases">
        <authorList>
            <person name="Alioto T."/>
            <person name="Alioto T."/>
        </authorList>
    </citation>
    <scope>NUCLEOTIDE SEQUENCE</scope>
</reference>
<feature type="domain" description="G-protein coupled receptors family 1 profile" evidence="7">
    <location>
        <begin position="38"/>
        <end position="354"/>
    </location>
</feature>
<dbReference type="Proteomes" id="UP000596742">
    <property type="component" value="Unassembled WGS sequence"/>
</dbReference>
<dbReference type="GO" id="GO:0004930">
    <property type="term" value="F:G protein-coupled receptor activity"/>
    <property type="evidence" value="ECO:0007669"/>
    <property type="project" value="UniProtKB-KW"/>
</dbReference>
<evidence type="ECO:0000256" key="4">
    <source>
        <dbReference type="ARBA" id="ARBA00023136"/>
    </source>
</evidence>
<keyword evidence="5" id="KW-0297">G-protein coupled receptor</keyword>
<dbReference type="PRINTS" id="PR00237">
    <property type="entry name" value="GPCRRHODOPSN"/>
</dbReference>
<protein>
    <recommendedName>
        <fullName evidence="7">G-protein coupled receptors family 1 profile domain-containing protein</fullName>
    </recommendedName>
</protein>
<dbReference type="InterPro" id="IPR000276">
    <property type="entry name" value="GPCR_Rhodpsn"/>
</dbReference>
<feature type="transmembrane region" description="Helical" evidence="6">
    <location>
        <begin position="58"/>
        <end position="81"/>
    </location>
</feature>
<sequence length="379" mass="43319">MIANGSISNQTDEFIEDEITRIIFVYVSPCVIFIGTVANILSILVLSKKTMRRSTTMFYLLILSSADLLVLYTGLLRYWIIMAFDIDIRLHSDFICKLHAFLVYFSLDFASWILVAVTMDRCISVMRPLKARLCCTHNVSKIIVVVLVVAMVFINSHLFFTVEIIARNGPKLICQEADANFVSKIWPWIDFAVFCFVPFGIMIVANSLIIQRVSASVKTLKNMTVDNNLGRSFDSVYTRRTSFGSSHISGEHSDEISTITEACETQNGFSNDTVNKTVNNNSTRLQTSTNVTVMLLSVNFVFFLCTTPIAIYFIGKHYWKTQDIHPHRIAVQNLAYGIVNILQYLNNSVHFFLYCITGKRFRNEFFKLFPRKRRSAVFQ</sequence>
<keyword evidence="4 6" id="KW-0472">Membrane</keyword>